<evidence type="ECO:0000256" key="1">
    <source>
        <dbReference type="ARBA" id="ARBA00007228"/>
    </source>
</evidence>
<dbReference type="Gene3D" id="3.40.1280.10">
    <property type="match status" value="1"/>
</dbReference>
<dbReference type="GO" id="GO:0002128">
    <property type="term" value="P:tRNA nucleoside ribose methylation"/>
    <property type="evidence" value="ECO:0007669"/>
    <property type="project" value="TreeGrafter"/>
</dbReference>
<dbReference type="EMBL" id="UOED01000068">
    <property type="protein sequence ID" value="VAV91513.1"/>
    <property type="molecule type" value="Genomic_DNA"/>
</dbReference>
<dbReference type="GO" id="GO:0005829">
    <property type="term" value="C:cytosol"/>
    <property type="evidence" value="ECO:0007669"/>
    <property type="project" value="TreeGrafter"/>
</dbReference>
<dbReference type="InterPro" id="IPR001537">
    <property type="entry name" value="SpoU_MeTrfase"/>
</dbReference>
<dbReference type="PANTHER" id="PTHR42786">
    <property type="entry name" value="TRNA/RRNA METHYLTRANSFERASE"/>
    <property type="match status" value="1"/>
</dbReference>
<dbReference type="EC" id="2.1.1.200" evidence="6"/>
<evidence type="ECO:0000256" key="2">
    <source>
        <dbReference type="ARBA" id="ARBA00022603"/>
    </source>
</evidence>
<proteinExistence type="inferred from homology"/>
<dbReference type="AlphaFoldDB" id="A0A3B0S554"/>
<dbReference type="NCBIfam" id="TIGR00050">
    <property type="entry name" value="rRNA_methyl_1"/>
    <property type="match status" value="1"/>
</dbReference>
<feature type="domain" description="tRNA/rRNA methyltransferase SpoU type" evidence="5">
    <location>
        <begin position="18"/>
        <end position="168"/>
    </location>
</feature>
<dbReference type="PIRSF" id="PIRSF004808">
    <property type="entry name" value="LasT"/>
    <property type="match status" value="1"/>
</dbReference>
<accession>A0A3B0S554</accession>
<sequence>MAGTNSLENEIIASGGPAIILVGAQLGENIGKAVRAMYNFGLTDLRLVAPRDGWPNPNAIPAAAGADIVLDQARVYATTAEAIADLNFVYATTARRRDMIKAVVTPHKCAALMRSHCDEGRKFGLLFGPEKAGLTNDDVALCDAIVSVPLNPAFASINLAQAVILLSYEWFQTGAEQPAEYTPQLGTTPASSEDLQKLFDHMERELTEAGYFRHDQRRATMKRNLRNIFKRSALTHEEVSTLRGVVKALATGGGPGWIAEKAEIKAKKRK</sequence>
<organism evidence="6">
    <name type="scientific">hydrothermal vent metagenome</name>
    <dbReference type="NCBI Taxonomy" id="652676"/>
    <lineage>
        <taxon>unclassified sequences</taxon>
        <taxon>metagenomes</taxon>
        <taxon>ecological metagenomes</taxon>
    </lineage>
</organism>
<dbReference type="PANTHER" id="PTHR42786:SF7">
    <property type="entry name" value="TRNA_RRNA METHYLTRANSFERASE SPOU TYPE DOMAIN-CONTAINING PROTEIN"/>
    <property type="match status" value="1"/>
</dbReference>
<dbReference type="CDD" id="cd18093">
    <property type="entry name" value="SpoU-like_TrmJ"/>
    <property type="match status" value="1"/>
</dbReference>
<evidence type="ECO:0000313" key="6">
    <source>
        <dbReference type="EMBL" id="VAV91513.1"/>
    </source>
</evidence>
<dbReference type="GO" id="GO:0003723">
    <property type="term" value="F:RNA binding"/>
    <property type="evidence" value="ECO:0007669"/>
    <property type="project" value="InterPro"/>
</dbReference>
<dbReference type="Pfam" id="PF00588">
    <property type="entry name" value="SpoU_methylase"/>
    <property type="match status" value="1"/>
</dbReference>
<keyword evidence="4" id="KW-0949">S-adenosyl-L-methionine</keyword>
<evidence type="ECO:0000256" key="3">
    <source>
        <dbReference type="ARBA" id="ARBA00022679"/>
    </source>
</evidence>
<comment type="similarity">
    <text evidence="1">Belongs to the class IV-like SAM-binding methyltransferase superfamily. RNA methyltransferase TrmH family.</text>
</comment>
<gene>
    <name evidence="6" type="ORF">MNBD_ALPHA02-2528</name>
</gene>
<dbReference type="InterPro" id="IPR029028">
    <property type="entry name" value="Alpha/beta_knot_MTases"/>
</dbReference>
<dbReference type="InterPro" id="IPR029026">
    <property type="entry name" value="tRNA_m1G_MTases_N"/>
</dbReference>
<dbReference type="GO" id="GO:0160206">
    <property type="term" value="F:tRNA (cytidine(32)/uridine(32)-2'-O)-methyltransferase activity"/>
    <property type="evidence" value="ECO:0007669"/>
    <property type="project" value="UniProtKB-EC"/>
</dbReference>
<keyword evidence="3 6" id="KW-0808">Transferase</keyword>
<name>A0A3B0S554_9ZZZZ</name>
<protein>
    <submittedName>
        <fullName evidence="6">tRNA (Cytidine(32)/uridine(32)-2'-O)-methyltransferase</fullName>
        <ecNumber evidence="6">2.1.1.200</ecNumber>
    </submittedName>
</protein>
<evidence type="ECO:0000256" key="4">
    <source>
        <dbReference type="ARBA" id="ARBA00022691"/>
    </source>
</evidence>
<dbReference type="SUPFAM" id="SSF75217">
    <property type="entry name" value="alpha/beta knot"/>
    <property type="match status" value="1"/>
</dbReference>
<dbReference type="Gene3D" id="1.10.8.590">
    <property type="match status" value="1"/>
</dbReference>
<dbReference type="InterPro" id="IPR004384">
    <property type="entry name" value="RNA_MeTrfase_TrmJ/LasT"/>
</dbReference>
<evidence type="ECO:0000259" key="5">
    <source>
        <dbReference type="Pfam" id="PF00588"/>
    </source>
</evidence>
<keyword evidence="2 6" id="KW-0489">Methyltransferase</keyword>
<reference evidence="6" key="1">
    <citation type="submission" date="2018-06" db="EMBL/GenBank/DDBJ databases">
        <authorList>
            <person name="Zhirakovskaya E."/>
        </authorList>
    </citation>
    <scope>NUCLEOTIDE SEQUENCE</scope>
</reference>